<dbReference type="RefSeq" id="XP_016589280.1">
    <property type="nucleotide sequence ID" value="XM_016729374.1"/>
</dbReference>
<dbReference type="OrthoDB" id="5360701at2759"/>
<evidence type="ECO:0000313" key="2">
    <source>
        <dbReference type="EMBL" id="KJR86604.1"/>
    </source>
</evidence>
<sequence length="465" mass="49510">MLTQCRAAHRPRQPQLRQALECASRTVDCSNTRGASSTPGSLMAFHTARRARICGGRAGMAQMAAMASSRRAARTSLPPPLSTPHGLRFFSTTFAPRQRQADAATAAASRPQPVTLPDLDKVAALVNGARDRLLSHPGVPSEGETATALRICSEAADLIMDAAVQPQLSSIDHQSDTAASTLLSLDGRKTAAAPAAADPTVDAAPRLRRAIDQISDAAYMIADEPRVFLTPQLLEQYVQIQARLGRPESLPHVLSLYASKPAPAPAPAAGGPITYKTQNPRRPSSAVGARVAATALEAALAAQNLDAAVGVIEHTYAAPAFVRAKLLRHGLLPAFVVVGVPAATYSLASKLATLQETMDTTTATSLSFAAILAYIAFTGTIGVVANTTANDQMRRVTWAPGTPLRERWLREEERAALDSVACAFGFREAHRFGEEEGTEFQALREYIMRKGMLLDQIELMEGMSS</sequence>
<dbReference type="KEGG" id="ssck:SPSK_02505"/>
<dbReference type="GeneID" id="27664651"/>
<keyword evidence="1" id="KW-0812">Transmembrane</keyword>
<gene>
    <name evidence="2" type="ORF">SPSK_02505</name>
</gene>
<feature type="transmembrane region" description="Helical" evidence="1">
    <location>
        <begin position="368"/>
        <end position="385"/>
    </location>
</feature>
<dbReference type="VEuPathDB" id="FungiDB:SPSK_02505"/>
<proteinExistence type="predicted"/>
<organism evidence="2 3">
    <name type="scientific">Sporothrix schenckii 1099-18</name>
    <dbReference type="NCBI Taxonomy" id="1397361"/>
    <lineage>
        <taxon>Eukaryota</taxon>
        <taxon>Fungi</taxon>
        <taxon>Dikarya</taxon>
        <taxon>Ascomycota</taxon>
        <taxon>Pezizomycotina</taxon>
        <taxon>Sordariomycetes</taxon>
        <taxon>Sordariomycetidae</taxon>
        <taxon>Ophiostomatales</taxon>
        <taxon>Ophiostomataceae</taxon>
        <taxon>Sporothrix</taxon>
    </lineage>
</organism>
<dbReference type="EMBL" id="AXCR01000006">
    <property type="protein sequence ID" value="KJR86604.1"/>
    <property type="molecule type" value="Genomic_DNA"/>
</dbReference>
<keyword evidence="1" id="KW-1133">Transmembrane helix</keyword>
<name>A0A0F2MC11_SPOSC</name>
<feature type="transmembrane region" description="Helical" evidence="1">
    <location>
        <begin position="330"/>
        <end position="348"/>
    </location>
</feature>
<reference evidence="2 3" key="1">
    <citation type="journal article" date="2014" name="BMC Genomics">
        <title>Comparative genomics of the major fungal agents of human and animal Sporotrichosis: Sporothrix schenckii and Sporothrix brasiliensis.</title>
        <authorList>
            <person name="Teixeira M.M."/>
            <person name="de Almeida L.G."/>
            <person name="Kubitschek-Barreira P."/>
            <person name="Alves F.L."/>
            <person name="Kioshima E.S."/>
            <person name="Abadio A.K."/>
            <person name="Fernandes L."/>
            <person name="Derengowski L.S."/>
            <person name="Ferreira K.S."/>
            <person name="Souza R.C."/>
            <person name="Ruiz J.C."/>
            <person name="de Andrade N.C."/>
            <person name="Paes H.C."/>
            <person name="Nicola A.M."/>
            <person name="Albuquerque P."/>
            <person name="Gerber A.L."/>
            <person name="Martins V.P."/>
            <person name="Peconick L.D."/>
            <person name="Neto A.V."/>
            <person name="Chaucanez C.B."/>
            <person name="Silva P.A."/>
            <person name="Cunha O.L."/>
            <person name="de Oliveira F.F."/>
            <person name="dos Santos T.C."/>
            <person name="Barros A.L."/>
            <person name="Soares M.A."/>
            <person name="de Oliveira L.M."/>
            <person name="Marini M.M."/>
            <person name="Villalobos-Duno H."/>
            <person name="Cunha M.M."/>
            <person name="de Hoog S."/>
            <person name="da Silveira J.F."/>
            <person name="Henrissat B."/>
            <person name="Nino-Vega G.A."/>
            <person name="Cisalpino P.S."/>
            <person name="Mora-Montes H.M."/>
            <person name="Almeida S.R."/>
            <person name="Stajich J.E."/>
            <person name="Lopes-Bezerra L.M."/>
            <person name="Vasconcelos A.T."/>
            <person name="Felipe M.S."/>
        </authorList>
    </citation>
    <scope>NUCLEOTIDE SEQUENCE [LARGE SCALE GENOMIC DNA]</scope>
    <source>
        <strain evidence="2 3">1099-18</strain>
    </source>
</reference>
<keyword evidence="1" id="KW-0472">Membrane</keyword>
<dbReference type="AlphaFoldDB" id="A0A0F2MC11"/>
<accession>A0A0F2MC11</accession>
<evidence type="ECO:0000313" key="3">
    <source>
        <dbReference type="Proteomes" id="UP000033710"/>
    </source>
</evidence>
<protein>
    <submittedName>
        <fullName evidence="2">Uncharacterized protein</fullName>
    </submittedName>
</protein>
<reference evidence="2 3" key="2">
    <citation type="journal article" date="2015" name="Eukaryot. Cell">
        <title>Asexual propagation of a virulent clone complex in a human and feline outbreak of sporotrichosis.</title>
        <authorList>
            <person name="Teixeira Mde M."/>
            <person name="Rodrigues A.M."/>
            <person name="Tsui C.K."/>
            <person name="de Almeida L.G."/>
            <person name="Van Diepeningen A.D."/>
            <person name="van den Ende B.G."/>
            <person name="Fernandes G.F."/>
            <person name="Kano R."/>
            <person name="Hamelin R.C."/>
            <person name="Lopes-Bezerra L.M."/>
            <person name="Vasconcelos A.T."/>
            <person name="de Hoog S."/>
            <person name="de Camargo Z.P."/>
            <person name="Felipe M.S."/>
        </authorList>
    </citation>
    <scope>NUCLEOTIDE SEQUENCE [LARGE SCALE GENOMIC DNA]</scope>
    <source>
        <strain evidence="2 3">1099-18</strain>
    </source>
</reference>
<comment type="caution">
    <text evidence="2">The sequence shown here is derived from an EMBL/GenBank/DDBJ whole genome shotgun (WGS) entry which is preliminary data.</text>
</comment>
<evidence type="ECO:0000256" key="1">
    <source>
        <dbReference type="SAM" id="Phobius"/>
    </source>
</evidence>
<dbReference type="Proteomes" id="UP000033710">
    <property type="component" value="Unassembled WGS sequence"/>
</dbReference>